<reference evidence="2" key="1">
    <citation type="journal article" date="2014" name="Int. J. Syst. Evol. Microbiol.">
        <title>Complete genome sequence of Corynebacterium casei LMG S-19264T (=DSM 44701T), isolated from a smear-ripened cheese.</title>
        <authorList>
            <consortium name="US DOE Joint Genome Institute (JGI-PGF)"/>
            <person name="Walter F."/>
            <person name="Albersmeier A."/>
            <person name="Kalinowski J."/>
            <person name="Ruckert C."/>
        </authorList>
    </citation>
    <scope>NUCLEOTIDE SEQUENCE</scope>
    <source>
        <strain evidence="2">CCM 8711</strain>
    </source>
</reference>
<dbReference type="Pfam" id="PF11138">
    <property type="entry name" value="DUF2911"/>
    <property type="match status" value="1"/>
</dbReference>
<gene>
    <name evidence="2" type="ORF">GCM10011425_02580</name>
</gene>
<protein>
    <recommendedName>
        <fullName evidence="4">DUF2911 domain-containing protein</fullName>
    </recommendedName>
</protein>
<dbReference type="InterPro" id="IPR021314">
    <property type="entry name" value="DUF2911"/>
</dbReference>
<keyword evidence="3" id="KW-1185">Reference proteome</keyword>
<name>A0A917J7U1_9SPHI</name>
<reference evidence="2" key="2">
    <citation type="submission" date="2020-09" db="EMBL/GenBank/DDBJ databases">
        <authorList>
            <person name="Sun Q."/>
            <person name="Sedlacek I."/>
        </authorList>
    </citation>
    <scope>NUCLEOTIDE SEQUENCE</scope>
    <source>
        <strain evidence="2">CCM 8711</strain>
    </source>
</reference>
<evidence type="ECO:0000313" key="2">
    <source>
        <dbReference type="EMBL" id="GGI49046.1"/>
    </source>
</evidence>
<sequence>MKKLLKLSLIAGFMITAFSASAQTPKKAPLSPPDTVRTTTKKGVAIEVAYSQPSVKGRTIGTDIAPYGKWWRTGANNVTTITFSKDVKVEGKALAAGKYALYTIPGEKEWVLMFNKDITSWGTKYVEADDVLRVTVKTDKAPAFVEQMKFMVDPAGKVSFAWGDKLVAFTVR</sequence>
<proteinExistence type="predicted"/>
<evidence type="ECO:0000256" key="1">
    <source>
        <dbReference type="SAM" id="SignalP"/>
    </source>
</evidence>
<dbReference type="AlphaFoldDB" id="A0A917J7U1"/>
<keyword evidence="1" id="KW-0732">Signal</keyword>
<feature type="chain" id="PRO_5036973723" description="DUF2911 domain-containing protein" evidence="1">
    <location>
        <begin position="23"/>
        <end position="172"/>
    </location>
</feature>
<accession>A0A917J7U1</accession>
<dbReference type="RefSeq" id="WP_188413047.1">
    <property type="nucleotide sequence ID" value="NZ_BMDO01000001.1"/>
</dbReference>
<dbReference type="Proteomes" id="UP000662074">
    <property type="component" value="Unassembled WGS sequence"/>
</dbReference>
<comment type="caution">
    <text evidence="2">The sequence shown here is derived from an EMBL/GenBank/DDBJ whole genome shotgun (WGS) entry which is preliminary data.</text>
</comment>
<evidence type="ECO:0000313" key="3">
    <source>
        <dbReference type="Proteomes" id="UP000662074"/>
    </source>
</evidence>
<evidence type="ECO:0008006" key="4">
    <source>
        <dbReference type="Google" id="ProtNLM"/>
    </source>
</evidence>
<organism evidence="2 3">
    <name type="scientific">Mucilaginibacter galii</name>
    <dbReference type="NCBI Taxonomy" id="2005073"/>
    <lineage>
        <taxon>Bacteria</taxon>
        <taxon>Pseudomonadati</taxon>
        <taxon>Bacteroidota</taxon>
        <taxon>Sphingobacteriia</taxon>
        <taxon>Sphingobacteriales</taxon>
        <taxon>Sphingobacteriaceae</taxon>
        <taxon>Mucilaginibacter</taxon>
    </lineage>
</organism>
<dbReference type="EMBL" id="BMDO01000001">
    <property type="protein sequence ID" value="GGI49046.1"/>
    <property type="molecule type" value="Genomic_DNA"/>
</dbReference>
<feature type="signal peptide" evidence="1">
    <location>
        <begin position="1"/>
        <end position="22"/>
    </location>
</feature>